<organism evidence="4 5">
    <name type="scientific">Ditylenchus dipsaci</name>
    <dbReference type="NCBI Taxonomy" id="166011"/>
    <lineage>
        <taxon>Eukaryota</taxon>
        <taxon>Metazoa</taxon>
        <taxon>Ecdysozoa</taxon>
        <taxon>Nematoda</taxon>
        <taxon>Chromadorea</taxon>
        <taxon>Rhabditida</taxon>
        <taxon>Tylenchina</taxon>
        <taxon>Tylenchomorpha</taxon>
        <taxon>Sphaerularioidea</taxon>
        <taxon>Anguinidae</taxon>
        <taxon>Anguininae</taxon>
        <taxon>Ditylenchus</taxon>
    </lineage>
</organism>
<keyword evidence="2" id="KW-0804">Transcription</keyword>
<dbReference type="Proteomes" id="UP000887574">
    <property type="component" value="Unplaced"/>
</dbReference>
<accession>A0A915E3V5</accession>
<name>A0A915E3V5_9BILA</name>
<sequence>MNPLALKLPKSVDIKAIARELEVRRCLLLEKYKEEKTVLTKVDISTEEILEERQLQSLLMTEAKNKKLRDSTMESLAIMENWTMEDLIGTVRNELAYADKKVKPEHWPLKNVEDIAEEWKKYNSSSNLNYLVLLTIEMAKTLPLFHQLSYKSQKSLLRHMSLMCTTFTSETFVFPNGWIPAKMKTLFISDQIEDAK</sequence>
<keyword evidence="1" id="KW-0805">Transcription regulation</keyword>
<protein>
    <submittedName>
        <fullName evidence="5">Uncharacterized protein</fullName>
    </submittedName>
</protein>
<evidence type="ECO:0000313" key="4">
    <source>
        <dbReference type="Proteomes" id="UP000887574"/>
    </source>
</evidence>
<dbReference type="WBParaSite" id="jg25915.2">
    <property type="protein sequence ID" value="jg25915.2"/>
    <property type="gene ID" value="jg25915"/>
</dbReference>
<keyword evidence="3" id="KW-0675">Receptor</keyword>
<proteinExistence type="predicted"/>
<evidence type="ECO:0000256" key="1">
    <source>
        <dbReference type="ARBA" id="ARBA00023015"/>
    </source>
</evidence>
<keyword evidence="4" id="KW-1185">Reference proteome</keyword>
<dbReference type="SUPFAM" id="SSF48508">
    <property type="entry name" value="Nuclear receptor ligand-binding domain"/>
    <property type="match status" value="1"/>
</dbReference>
<dbReference type="AlphaFoldDB" id="A0A915E3V5"/>
<reference evidence="5" key="1">
    <citation type="submission" date="2022-11" db="UniProtKB">
        <authorList>
            <consortium name="WormBaseParasite"/>
        </authorList>
    </citation>
    <scope>IDENTIFICATION</scope>
</reference>
<evidence type="ECO:0000256" key="3">
    <source>
        <dbReference type="ARBA" id="ARBA00023170"/>
    </source>
</evidence>
<evidence type="ECO:0000313" key="5">
    <source>
        <dbReference type="WBParaSite" id="jg25915.2"/>
    </source>
</evidence>
<evidence type="ECO:0000256" key="2">
    <source>
        <dbReference type="ARBA" id="ARBA00023163"/>
    </source>
</evidence>
<dbReference type="InterPro" id="IPR035500">
    <property type="entry name" value="NHR-like_dom_sf"/>
</dbReference>